<proteinExistence type="predicted"/>
<gene>
    <name evidence="3" type="ORF">PDESU_04919</name>
</gene>
<evidence type="ECO:0000313" key="4">
    <source>
        <dbReference type="Proteomes" id="UP000366872"/>
    </source>
</evidence>
<keyword evidence="1" id="KW-0732">Signal</keyword>
<evidence type="ECO:0000259" key="2">
    <source>
        <dbReference type="Pfam" id="PF19078"/>
    </source>
</evidence>
<feature type="signal peptide" evidence="1">
    <location>
        <begin position="1"/>
        <end position="19"/>
    </location>
</feature>
<dbReference type="EMBL" id="CAAHFG010000003">
    <property type="protein sequence ID" value="VGO16328.1"/>
    <property type="molecule type" value="Genomic_DNA"/>
</dbReference>
<dbReference type="AlphaFoldDB" id="A0A6C2U8A0"/>
<keyword evidence="4" id="KW-1185">Reference proteome</keyword>
<sequence length="534" mass="55006">MNKIYGIVLCAFWVGAVQSATINWGTGVDVATVSDVITSDTLVEAFNAGASGVADQTVNGVLFTGTGSLLPSNTGADGFTGDTGNASYNVLLSNIDFGGGIDETISVGGGNLAAGGSYLIQVWFVDTRYIRDQYFGDGDADQSNDVHLNCKPGQYAIGTFTADGTGYQDLEIRSGNSNHGNVHITAYQIRTASSVPEPTLSTATNRVSAPFVVNIEFSEAITGLEESDFAVSNGAVAASSLSGSGNAFSVEITPAVNGSIRVELPAGSVSDTDGDNNTNPASDALSVFYIAPGGDQPSVVLSTASTNVIGTFAVDVVFDEPVTGLILDDFVVENGMVSNLTGSGSAYTVLVIPDVEDLVSVSLPEGVVTDLDGDGLWNTASETLAVTSRPIDVPSATLYGNLSTDGSEYSLYVSFSEAVSGLTADDFIVVNGEVTSIRQQGRRYSLSGYYYSSNAQYYAVSITGASPGTVEVTLPAGAVVDIDGDGLTNTGSNTLSFECTGDFGEQWVVDGGDRLYGRPSHGSHVRAAVLPAAA</sequence>
<organism evidence="3 4">
    <name type="scientific">Pontiella desulfatans</name>
    <dbReference type="NCBI Taxonomy" id="2750659"/>
    <lineage>
        <taxon>Bacteria</taxon>
        <taxon>Pseudomonadati</taxon>
        <taxon>Kiritimatiellota</taxon>
        <taxon>Kiritimatiellia</taxon>
        <taxon>Kiritimatiellales</taxon>
        <taxon>Pontiellaceae</taxon>
        <taxon>Pontiella</taxon>
    </lineage>
</organism>
<dbReference type="PANTHER" id="PTHR34677:SF3">
    <property type="entry name" value="BACTERIAL IG-LIKE DOMAIN-CONTAINING PROTEIN"/>
    <property type="match status" value="1"/>
</dbReference>
<dbReference type="PANTHER" id="PTHR34677">
    <property type="match status" value="1"/>
</dbReference>
<feature type="chain" id="PRO_5025508987" description="Bacterial Ig-like domain-containing protein" evidence="1">
    <location>
        <begin position="20"/>
        <end position="534"/>
    </location>
</feature>
<feature type="domain" description="Bacterial Ig-like" evidence="2">
    <location>
        <begin position="201"/>
        <end position="279"/>
    </location>
</feature>
<evidence type="ECO:0000313" key="3">
    <source>
        <dbReference type="EMBL" id="VGO16328.1"/>
    </source>
</evidence>
<protein>
    <recommendedName>
        <fullName evidence="2">Bacterial Ig-like domain-containing protein</fullName>
    </recommendedName>
</protein>
<evidence type="ECO:0000256" key="1">
    <source>
        <dbReference type="SAM" id="SignalP"/>
    </source>
</evidence>
<dbReference type="RefSeq" id="WP_136081856.1">
    <property type="nucleotide sequence ID" value="NZ_CAAHFG010000003.1"/>
</dbReference>
<accession>A0A6C2U8A0</accession>
<reference evidence="3 4" key="1">
    <citation type="submission" date="2019-04" db="EMBL/GenBank/DDBJ databases">
        <authorList>
            <person name="Van Vliet M D."/>
        </authorList>
    </citation>
    <scope>NUCLEOTIDE SEQUENCE [LARGE SCALE GENOMIC DNA]</scope>
    <source>
        <strain evidence="3 4">F1</strain>
    </source>
</reference>
<feature type="domain" description="Bacterial Ig-like" evidence="2">
    <location>
        <begin position="298"/>
        <end position="375"/>
    </location>
</feature>
<dbReference type="Proteomes" id="UP000366872">
    <property type="component" value="Unassembled WGS sequence"/>
</dbReference>
<dbReference type="InterPro" id="IPR044048">
    <property type="entry name" value="Big_12"/>
</dbReference>
<dbReference type="Pfam" id="PF19078">
    <property type="entry name" value="Big_12"/>
    <property type="match status" value="2"/>
</dbReference>
<name>A0A6C2U8A0_PONDE</name>